<dbReference type="Proteomes" id="UP000323142">
    <property type="component" value="Unassembled WGS sequence"/>
</dbReference>
<evidence type="ECO:0000313" key="2">
    <source>
        <dbReference type="EMBL" id="KAA2244209.1"/>
    </source>
</evidence>
<feature type="signal peptide" evidence="1">
    <location>
        <begin position="1"/>
        <end position="26"/>
    </location>
</feature>
<accession>A0A5B2W1W6</accession>
<dbReference type="AlphaFoldDB" id="A0A5B2W1W6"/>
<reference evidence="2 3" key="1">
    <citation type="submission" date="2019-09" db="EMBL/GenBank/DDBJ databases">
        <title>Salinarimonas rosea gen. nov., sp. nov., a new member of the a-2 subgroup of the Proteobacteria.</title>
        <authorList>
            <person name="Liu J."/>
        </authorList>
    </citation>
    <scope>NUCLEOTIDE SEQUENCE [LARGE SCALE GENOMIC DNA]</scope>
    <source>
        <strain evidence="2 3">BN140002</strain>
    </source>
</reference>
<feature type="chain" id="PRO_5022743496" description="Lipocalin-like domain-containing protein" evidence="1">
    <location>
        <begin position="27"/>
        <end position="145"/>
    </location>
</feature>
<evidence type="ECO:0008006" key="4">
    <source>
        <dbReference type="Google" id="ProtNLM"/>
    </source>
</evidence>
<keyword evidence="3" id="KW-1185">Reference proteome</keyword>
<protein>
    <recommendedName>
        <fullName evidence="4">Lipocalin-like domain-containing protein</fullName>
    </recommendedName>
</protein>
<comment type="caution">
    <text evidence="2">The sequence shown here is derived from an EMBL/GenBank/DDBJ whole genome shotgun (WGS) entry which is preliminary data.</text>
</comment>
<evidence type="ECO:0000313" key="3">
    <source>
        <dbReference type="Proteomes" id="UP000323142"/>
    </source>
</evidence>
<evidence type="ECO:0000256" key="1">
    <source>
        <dbReference type="SAM" id="SignalP"/>
    </source>
</evidence>
<dbReference type="OrthoDB" id="8231038at2"/>
<dbReference type="RefSeq" id="WP_149815114.1">
    <property type="nucleotide sequence ID" value="NZ_VUOA01000003.1"/>
</dbReference>
<organism evidence="2 3">
    <name type="scientific">Salinarimonas soli</name>
    <dbReference type="NCBI Taxonomy" id="1638099"/>
    <lineage>
        <taxon>Bacteria</taxon>
        <taxon>Pseudomonadati</taxon>
        <taxon>Pseudomonadota</taxon>
        <taxon>Alphaproteobacteria</taxon>
        <taxon>Hyphomicrobiales</taxon>
        <taxon>Salinarimonadaceae</taxon>
        <taxon>Salinarimonas</taxon>
    </lineage>
</organism>
<reference evidence="2 3" key="2">
    <citation type="submission" date="2019-09" db="EMBL/GenBank/DDBJ databases">
        <authorList>
            <person name="Jin C."/>
        </authorList>
    </citation>
    <scope>NUCLEOTIDE SEQUENCE [LARGE SCALE GENOMIC DNA]</scope>
    <source>
        <strain evidence="2 3">BN140002</strain>
    </source>
</reference>
<dbReference type="EMBL" id="VUOA01000003">
    <property type="protein sequence ID" value="KAA2244209.1"/>
    <property type="molecule type" value="Genomic_DNA"/>
</dbReference>
<proteinExistence type="predicted"/>
<name>A0A5B2W1W6_9HYPH</name>
<gene>
    <name evidence="2" type="ORF">F0L46_00745</name>
</gene>
<keyword evidence="1" id="KW-0732">Signal</keyword>
<sequence>MRPFSALTLAALIAGASAAMTGPAAAQARFEGKWTILGIDDASPVKEGAEWVGRTIAFNRNAVVAPSPLDCAKPTYEFVRVPQGGLFAGLMSETEAQAFAKRRSLPAETDTLRVSCENGVNDYHVVGQRLVFMLDGVIYVLARAP</sequence>